<dbReference type="PANTHER" id="PTHR47966:SF75">
    <property type="entry name" value="ENDOPEPTIDASE (CTSD), PUTATIVE (AFU_ORTHOLOGUE AFUA_4G07040)-RELATED"/>
    <property type="match status" value="1"/>
</dbReference>
<dbReference type="SUPFAM" id="SSF50630">
    <property type="entry name" value="Acid proteases"/>
    <property type="match status" value="1"/>
</dbReference>
<dbReference type="PANTHER" id="PTHR47966">
    <property type="entry name" value="BETA-SITE APP-CLEAVING ENZYME, ISOFORM A-RELATED"/>
    <property type="match status" value="1"/>
</dbReference>
<organism evidence="3 4">
    <name type="scientific">Hypholoma sublateritium (strain FD-334 SS-4)</name>
    <dbReference type="NCBI Taxonomy" id="945553"/>
    <lineage>
        <taxon>Eukaryota</taxon>
        <taxon>Fungi</taxon>
        <taxon>Dikarya</taxon>
        <taxon>Basidiomycota</taxon>
        <taxon>Agaricomycotina</taxon>
        <taxon>Agaricomycetes</taxon>
        <taxon>Agaricomycetidae</taxon>
        <taxon>Agaricales</taxon>
        <taxon>Agaricineae</taxon>
        <taxon>Strophariaceae</taxon>
        <taxon>Hypholoma</taxon>
    </lineage>
</organism>
<dbReference type="GO" id="GO:0004190">
    <property type="term" value="F:aspartic-type endopeptidase activity"/>
    <property type="evidence" value="ECO:0007669"/>
    <property type="project" value="InterPro"/>
</dbReference>
<evidence type="ECO:0000259" key="2">
    <source>
        <dbReference type="PROSITE" id="PS51767"/>
    </source>
</evidence>
<dbReference type="InterPro" id="IPR034164">
    <property type="entry name" value="Pepsin-like_dom"/>
</dbReference>
<evidence type="ECO:0000256" key="1">
    <source>
        <dbReference type="ARBA" id="ARBA00007447"/>
    </source>
</evidence>
<dbReference type="InterPro" id="IPR033121">
    <property type="entry name" value="PEPTIDASE_A1"/>
</dbReference>
<dbReference type="OrthoDB" id="2747330at2759"/>
<sequence length="115" mass="12140">IANMKIGTPPKTFRLLIDSGSADLWVGATGCRSDAGGDCGNHTFLGQDSSSSYVQSKDDWAIGYVSGSVWGYIVHDDVSIAGLPLKNLTFGVAFNESAEFTGYLVTLISKGNIIC</sequence>
<name>A0A0D2MM16_HYPSF</name>
<feature type="domain" description="Peptidase A1" evidence="2">
    <location>
        <begin position="1"/>
        <end position="115"/>
    </location>
</feature>
<dbReference type="Gene3D" id="2.40.70.10">
    <property type="entry name" value="Acid Proteases"/>
    <property type="match status" value="1"/>
</dbReference>
<protein>
    <recommendedName>
        <fullName evidence="2">Peptidase A1 domain-containing protein</fullName>
    </recommendedName>
</protein>
<gene>
    <name evidence="3" type="ORF">HYPSUDRAFT_135578</name>
</gene>
<keyword evidence="4" id="KW-1185">Reference proteome</keyword>
<dbReference type="PROSITE" id="PS51767">
    <property type="entry name" value="PEPTIDASE_A1"/>
    <property type="match status" value="1"/>
</dbReference>
<evidence type="ECO:0000313" key="3">
    <source>
        <dbReference type="EMBL" id="KJA24973.1"/>
    </source>
</evidence>
<comment type="similarity">
    <text evidence="1">Belongs to the peptidase A1 family.</text>
</comment>
<dbReference type="Proteomes" id="UP000054270">
    <property type="component" value="Unassembled WGS sequence"/>
</dbReference>
<accession>A0A0D2MM16</accession>
<dbReference type="AlphaFoldDB" id="A0A0D2MM16"/>
<proteinExistence type="inferred from homology"/>
<dbReference type="InterPro" id="IPR021109">
    <property type="entry name" value="Peptidase_aspartic_dom_sf"/>
</dbReference>
<dbReference type="EMBL" id="KN817534">
    <property type="protein sequence ID" value="KJA24973.1"/>
    <property type="molecule type" value="Genomic_DNA"/>
</dbReference>
<dbReference type="GO" id="GO:0006508">
    <property type="term" value="P:proteolysis"/>
    <property type="evidence" value="ECO:0007669"/>
    <property type="project" value="InterPro"/>
</dbReference>
<dbReference type="InterPro" id="IPR001461">
    <property type="entry name" value="Aspartic_peptidase_A1"/>
</dbReference>
<dbReference type="STRING" id="945553.A0A0D2MM16"/>
<reference evidence="4" key="1">
    <citation type="submission" date="2014-04" db="EMBL/GenBank/DDBJ databases">
        <title>Evolutionary Origins and Diversification of the Mycorrhizal Mutualists.</title>
        <authorList>
            <consortium name="DOE Joint Genome Institute"/>
            <consortium name="Mycorrhizal Genomics Consortium"/>
            <person name="Kohler A."/>
            <person name="Kuo A."/>
            <person name="Nagy L.G."/>
            <person name="Floudas D."/>
            <person name="Copeland A."/>
            <person name="Barry K.W."/>
            <person name="Cichocki N."/>
            <person name="Veneault-Fourrey C."/>
            <person name="LaButti K."/>
            <person name="Lindquist E.A."/>
            <person name="Lipzen A."/>
            <person name="Lundell T."/>
            <person name="Morin E."/>
            <person name="Murat C."/>
            <person name="Riley R."/>
            <person name="Ohm R."/>
            <person name="Sun H."/>
            <person name="Tunlid A."/>
            <person name="Henrissat B."/>
            <person name="Grigoriev I.V."/>
            <person name="Hibbett D.S."/>
            <person name="Martin F."/>
        </authorList>
    </citation>
    <scope>NUCLEOTIDE SEQUENCE [LARGE SCALE GENOMIC DNA]</scope>
    <source>
        <strain evidence="4">FD-334 SS-4</strain>
    </source>
</reference>
<dbReference type="Pfam" id="PF00026">
    <property type="entry name" value="Asp"/>
    <property type="match status" value="1"/>
</dbReference>
<dbReference type="CDD" id="cd05471">
    <property type="entry name" value="pepsin_like"/>
    <property type="match status" value="1"/>
</dbReference>
<evidence type="ECO:0000313" key="4">
    <source>
        <dbReference type="Proteomes" id="UP000054270"/>
    </source>
</evidence>
<feature type="non-terminal residue" evidence="3">
    <location>
        <position position="1"/>
    </location>
</feature>